<dbReference type="SMART" id="SM00367">
    <property type="entry name" value="LRR_CC"/>
    <property type="match status" value="3"/>
</dbReference>
<name>A0A0B2PCB9_GLYSO</name>
<dbReference type="Gene3D" id="3.80.10.10">
    <property type="entry name" value="Ribonuclease Inhibitor"/>
    <property type="match status" value="1"/>
</dbReference>
<dbReference type="Pfam" id="PF12937">
    <property type="entry name" value="F-box-like"/>
    <property type="match status" value="1"/>
</dbReference>
<protein>
    <submittedName>
        <fullName evidence="2">F-box protein SKIP19</fullName>
    </submittedName>
</protein>
<evidence type="ECO:0000313" key="4">
    <source>
        <dbReference type="Proteomes" id="UP000289340"/>
    </source>
</evidence>
<dbReference type="Gramene" id="XM_028348758.1">
    <property type="protein sequence ID" value="XP_028204559.1"/>
    <property type="gene ID" value="LOC114388336"/>
</dbReference>
<keyword evidence="4" id="KW-1185">Reference proteome</keyword>
<sequence length="318" mass="36212">MSWSSTQEAVVADCEEERNWLDLPRDVVCTIFQKLGAIEILTRAQRVCSVWRGISKEPLLWRTIDMRNSGDIETNFVFLAMCHRAIDYSSGHLLHINIEYFATDDLLRHITHSTSNLRSLRLACCYQISDEGLCEIAKELPQLEELDISISSFNPTRDPLEAVGRCCRHLKTLKFNMKGYRRPHIECDEEAFAIAETMPTLHHLQLFGNKLTNEGLLAILDGCPHLESLDLRQCFNVNLAGSLGKRCAEQIKELRLPCDPTDDCPFEADVDYGSLDEDSSAISDIDFLSDDDYDYYEFSGGSDFSDYDFDSDPDYYGL</sequence>
<gene>
    <name evidence="3" type="ORF">D0Y65_040401</name>
    <name evidence="2" type="ORF">glysoja_032803</name>
</gene>
<proteinExistence type="predicted"/>
<reference evidence="2" key="1">
    <citation type="submission" date="2014-07" db="EMBL/GenBank/DDBJ databases">
        <title>Identification of a novel salt tolerance gene in wild soybean by whole-genome sequencing.</title>
        <authorList>
            <person name="Lam H.-M."/>
            <person name="Qi X."/>
            <person name="Li M.-W."/>
            <person name="Liu X."/>
            <person name="Xie M."/>
            <person name="Ni M."/>
            <person name="Xu X."/>
        </authorList>
    </citation>
    <scope>NUCLEOTIDE SEQUENCE [LARGE SCALE GENOMIC DNA]</scope>
    <source>
        <tissue evidence="2">Root</tissue>
    </source>
</reference>
<dbReference type="AlphaFoldDB" id="A0A0B2PCB9"/>
<dbReference type="Gene3D" id="1.20.1280.50">
    <property type="match status" value="1"/>
</dbReference>
<dbReference type="CDD" id="cd22164">
    <property type="entry name" value="F-box_AtSKIP19-like"/>
    <property type="match status" value="1"/>
</dbReference>
<organism evidence="2">
    <name type="scientific">Glycine soja</name>
    <name type="common">Wild soybean</name>
    <dbReference type="NCBI Taxonomy" id="3848"/>
    <lineage>
        <taxon>Eukaryota</taxon>
        <taxon>Viridiplantae</taxon>
        <taxon>Streptophyta</taxon>
        <taxon>Embryophyta</taxon>
        <taxon>Tracheophyta</taxon>
        <taxon>Spermatophyta</taxon>
        <taxon>Magnoliopsida</taxon>
        <taxon>eudicotyledons</taxon>
        <taxon>Gunneridae</taxon>
        <taxon>Pentapetalae</taxon>
        <taxon>rosids</taxon>
        <taxon>fabids</taxon>
        <taxon>Fabales</taxon>
        <taxon>Fabaceae</taxon>
        <taxon>Papilionoideae</taxon>
        <taxon>50 kb inversion clade</taxon>
        <taxon>NPAAA clade</taxon>
        <taxon>indigoferoid/millettioid clade</taxon>
        <taxon>Phaseoleae</taxon>
        <taxon>Glycine</taxon>
        <taxon>Glycine subgen. Soja</taxon>
    </lineage>
</organism>
<evidence type="ECO:0000259" key="1">
    <source>
        <dbReference type="PROSITE" id="PS50181"/>
    </source>
</evidence>
<dbReference type="PANTHER" id="PTHR38926">
    <property type="entry name" value="F-BOX DOMAIN CONTAINING PROTEIN, EXPRESSED"/>
    <property type="match status" value="1"/>
</dbReference>
<accession>A0A0B2PCB9</accession>
<dbReference type="EMBL" id="QZWG01000015">
    <property type="protein sequence ID" value="RZB63798.1"/>
    <property type="molecule type" value="Genomic_DNA"/>
</dbReference>
<evidence type="ECO:0000313" key="3">
    <source>
        <dbReference type="EMBL" id="RZB63798.1"/>
    </source>
</evidence>
<dbReference type="Pfam" id="PF13516">
    <property type="entry name" value="LRR_6"/>
    <property type="match status" value="2"/>
</dbReference>
<dbReference type="InterPro" id="IPR001611">
    <property type="entry name" value="Leu-rich_rpt"/>
</dbReference>
<dbReference type="SUPFAM" id="SSF52047">
    <property type="entry name" value="RNI-like"/>
    <property type="match status" value="1"/>
</dbReference>
<dbReference type="InterPro" id="IPR032675">
    <property type="entry name" value="LRR_dom_sf"/>
</dbReference>
<feature type="domain" description="F-box" evidence="1">
    <location>
        <begin position="17"/>
        <end position="64"/>
    </location>
</feature>
<dbReference type="SMR" id="A0A0B2PCB9"/>
<dbReference type="EMBL" id="KN667349">
    <property type="protein sequence ID" value="KHN06960.1"/>
    <property type="molecule type" value="Genomic_DNA"/>
</dbReference>
<dbReference type="PROSITE" id="PS50181">
    <property type="entry name" value="FBOX"/>
    <property type="match status" value="1"/>
</dbReference>
<evidence type="ECO:0000313" key="2">
    <source>
        <dbReference type="EMBL" id="KHN06960.1"/>
    </source>
</evidence>
<dbReference type="InterPro" id="IPR006553">
    <property type="entry name" value="Leu-rich_rpt_Cys-con_subtyp"/>
</dbReference>
<reference evidence="3 4" key="2">
    <citation type="submission" date="2018-09" db="EMBL/GenBank/DDBJ databases">
        <title>A high-quality reference genome of wild soybean provides a powerful tool to mine soybean genomes.</title>
        <authorList>
            <person name="Xie M."/>
            <person name="Chung C.Y.L."/>
            <person name="Li M.-W."/>
            <person name="Wong F.-L."/>
            <person name="Chan T.-F."/>
            <person name="Lam H.-M."/>
        </authorList>
    </citation>
    <scope>NUCLEOTIDE SEQUENCE [LARGE SCALE GENOMIC DNA]</scope>
    <source>
        <strain evidence="4">cv. W05</strain>
        <tissue evidence="3">Hypocotyl of etiolated seedlings</tissue>
    </source>
</reference>
<dbReference type="Proteomes" id="UP000053555">
    <property type="component" value="Unassembled WGS sequence"/>
</dbReference>
<dbReference type="PANTHER" id="PTHR38926:SF65">
    <property type="entry name" value="F-BOX_LRR PROTEIN"/>
    <property type="match status" value="1"/>
</dbReference>
<dbReference type="Proteomes" id="UP000289340">
    <property type="component" value="Chromosome 15"/>
</dbReference>
<dbReference type="InterPro" id="IPR001810">
    <property type="entry name" value="F-box_dom"/>
</dbReference>